<sequence length="358" mass="39991">MSTLDASKQLQTTLDNTNLHILNARGQLKSHRFDNLDDLPAGEDALSDPAVVASDVAAQASFLRQLKFQYLEQKAKDKYVKTIVSDDAPLITASSNEELRLRNEEKKRVLKEAKAALGERQEDIRTLAPLVEEADYRKARSSTSLATTLSAQILDARLALTRLRQAHPHPRLTIATATSTLDDQVEQMQKMEDELQRLNSRMAERKERLKREMTEMERMRSIEKERLAELKLMGKEAGEEEDPRVGGLYDWFVSSLSVHRTLFSLKSTHVESENELRLTYMINPPPGSASPEPNDLVLTLLFIPNTRQLVSVDVTLGGVELELGDVVDPRVQANDISGLVWTVLALARVLGPNGGMGD</sequence>
<keyword evidence="1" id="KW-0175">Coiled coil</keyword>
<evidence type="ECO:0000313" key="3">
    <source>
        <dbReference type="EMBL" id="KAF8438053.1"/>
    </source>
</evidence>
<dbReference type="GO" id="GO:0034501">
    <property type="term" value="P:protein localization to kinetochore"/>
    <property type="evidence" value="ECO:0007669"/>
    <property type="project" value="InterPro"/>
</dbReference>
<dbReference type="EMBL" id="WHUW01000017">
    <property type="protein sequence ID" value="KAF8438053.1"/>
    <property type="molecule type" value="Genomic_DNA"/>
</dbReference>
<evidence type="ECO:0000313" key="4">
    <source>
        <dbReference type="Proteomes" id="UP001194468"/>
    </source>
</evidence>
<dbReference type="InterPro" id="IPR048781">
    <property type="entry name" value="Sos7_CC"/>
</dbReference>
<feature type="coiled-coil region" evidence="1">
    <location>
        <begin position="174"/>
        <end position="226"/>
    </location>
</feature>
<reference evidence="3" key="2">
    <citation type="journal article" date="2020" name="Nat. Commun.">
        <title>Large-scale genome sequencing of mycorrhizal fungi provides insights into the early evolution of symbiotic traits.</title>
        <authorList>
            <person name="Miyauchi S."/>
            <person name="Kiss E."/>
            <person name="Kuo A."/>
            <person name="Drula E."/>
            <person name="Kohler A."/>
            <person name="Sanchez-Garcia M."/>
            <person name="Morin E."/>
            <person name="Andreopoulos B."/>
            <person name="Barry K.W."/>
            <person name="Bonito G."/>
            <person name="Buee M."/>
            <person name="Carver A."/>
            <person name="Chen C."/>
            <person name="Cichocki N."/>
            <person name="Clum A."/>
            <person name="Culley D."/>
            <person name="Crous P.W."/>
            <person name="Fauchery L."/>
            <person name="Girlanda M."/>
            <person name="Hayes R.D."/>
            <person name="Keri Z."/>
            <person name="LaButti K."/>
            <person name="Lipzen A."/>
            <person name="Lombard V."/>
            <person name="Magnuson J."/>
            <person name="Maillard F."/>
            <person name="Murat C."/>
            <person name="Nolan M."/>
            <person name="Ohm R.A."/>
            <person name="Pangilinan J."/>
            <person name="Pereira M.F."/>
            <person name="Perotto S."/>
            <person name="Peter M."/>
            <person name="Pfister S."/>
            <person name="Riley R."/>
            <person name="Sitrit Y."/>
            <person name="Stielow J.B."/>
            <person name="Szollosi G."/>
            <person name="Zifcakova L."/>
            <person name="Stursova M."/>
            <person name="Spatafora J.W."/>
            <person name="Tedersoo L."/>
            <person name="Vaario L.M."/>
            <person name="Yamada A."/>
            <person name="Yan M."/>
            <person name="Wang P."/>
            <person name="Xu J."/>
            <person name="Bruns T."/>
            <person name="Baldrian P."/>
            <person name="Vilgalys R."/>
            <person name="Dunand C."/>
            <person name="Henrissat B."/>
            <person name="Grigoriev I.V."/>
            <person name="Hibbett D."/>
            <person name="Nagy L.G."/>
            <person name="Martin F.M."/>
        </authorList>
    </citation>
    <scope>NUCLEOTIDE SEQUENCE</scope>
    <source>
        <strain evidence="3">BED1</strain>
    </source>
</reference>
<feature type="domain" description="Kinetochore protein Sos7 coiled-coil" evidence="2">
    <location>
        <begin position="62"/>
        <end position="133"/>
    </location>
</feature>
<dbReference type="GO" id="GO:0051315">
    <property type="term" value="P:attachment of mitotic spindle microtubules to kinetochore"/>
    <property type="evidence" value="ECO:0007669"/>
    <property type="project" value="TreeGrafter"/>
</dbReference>
<evidence type="ECO:0000256" key="1">
    <source>
        <dbReference type="SAM" id="Coils"/>
    </source>
</evidence>
<gene>
    <name evidence="3" type="ORF">L210DRAFT_853664</name>
</gene>
<proteinExistence type="predicted"/>
<protein>
    <recommendedName>
        <fullName evidence="2">Kinetochore protein Sos7 coiled-coil domain-containing protein</fullName>
    </recommendedName>
</protein>
<keyword evidence="4" id="KW-1185">Reference proteome</keyword>
<dbReference type="PANTHER" id="PTHR37329">
    <property type="entry name" value="KINETOCHORE PROTEIN SOS7"/>
    <property type="match status" value="1"/>
</dbReference>
<dbReference type="Proteomes" id="UP001194468">
    <property type="component" value="Unassembled WGS sequence"/>
</dbReference>
<reference evidence="3" key="1">
    <citation type="submission" date="2019-10" db="EMBL/GenBank/DDBJ databases">
        <authorList>
            <consortium name="DOE Joint Genome Institute"/>
            <person name="Kuo A."/>
            <person name="Miyauchi S."/>
            <person name="Kiss E."/>
            <person name="Drula E."/>
            <person name="Kohler A."/>
            <person name="Sanchez-Garcia M."/>
            <person name="Andreopoulos B."/>
            <person name="Barry K.W."/>
            <person name="Bonito G."/>
            <person name="Buee M."/>
            <person name="Carver A."/>
            <person name="Chen C."/>
            <person name="Cichocki N."/>
            <person name="Clum A."/>
            <person name="Culley D."/>
            <person name="Crous P.W."/>
            <person name="Fauchery L."/>
            <person name="Girlanda M."/>
            <person name="Hayes R."/>
            <person name="Keri Z."/>
            <person name="LaButti K."/>
            <person name="Lipzen A."/>
            <person name="Lombard V."/>
            <person name="Magnuson J."/>
            <person name="Maillard F."/>
            <person name="Morin E."/>
            <person name="Murat C."/>
            <person name="Nolan M."/>
            <person name="Ohm R."/>
            <person name="Pangilinan J."/>
            <person name="Pereira M."/>
            <person name="Perotto S."/>
            <person name="Peter M."/>
            <person name="Riley R."/>
            <person name="Sitrit Y."/>
            <person name="Stielow B."/>
            <person name="Szollosi G."/>
            <person name="Zifcakova L."/>
            <person name="Stursova M."/>
            <person name="Spatafora J.W."/>
            <person name="Tedersoo L."/>
            <person name="Vaario L.-M."/>
            <person name="Yamada A."/>
            <person name="Yan M."/>
            <person name="Wang P."/>
            <person name="Xu J."/>
            <person name="Bruns T."/>
            <person name="Baldrian P."/>
            <person name="Vilgalys R."/>
            <person name="Henrissat B."/>
            <person name="Grigoriev I.V."/>
            <person name="Hibbett D."/>
            <person name="Nagy L.G."/>
            <person name="Martin F.M."/>
        </authorList>
    </citation>
    <scope>NUCLEOTIDE SEQUENCE</scope>
    <source>
        <strain evidence="3">BED1</strain>
    </source>
</reference>
<accession>A0AAD4BR66</accession>
<dbReference type="AlphaFoldDB" id="A0AAD4BR66"/>
<comment type="caution">
    <text evidence="3">The sequence shown here is derived from an EMBL/GenBank/DDBJ whole genome shotgun (WGS) entry which is preliminary data.</text>
</comment>
<dbReference type="Pfam" id="PF20882">
    <property type="entry name" value="Sos7"/>
    <property type="match status" value="1"/>
</dbReference>
<dbReference type="PANTHER" id="PTHR37329:SF1">
    <property type="entry name" value="KINETOCHORE PROTEIN SOS7"/>
    <property type="match status" value="1"/>
</dbReference>
<organism evidence="3 4">
    <name type="scientific">Boletus edulis BED1</name>
    <dbReference type="NCBI Taxonomy" id="1328754"/>
    <lineage>
        <taxon>Eukaryota</taxon>
        <taxon>Fungi</taxon>
        <taxon>Dikarya</taxon>
        <taxon>Basidiomycota</taxon>
        <taxon>Agaricomycotina</taxon>
        <taxon>Agaricomycetes</taxon>
        <taxon>Agaricomycetidae</taxon>
        <taxon>Boletales</taxon>
        <taxon>Boletineae</taxon>
        <taxon>Boletaceae</taxon>
        <taxon>Boletoideae</taxon>
        <taxon>Boletus</taxon>
    </lineage>
</organism>
<name>A0AAD4BR66_BOLED</name>
<dbReference type="InterPro" id="IPR037475">
    <property type="entry name" value="Sos7"/>
</dbReference>
<evidence type="ECO:0000259" key="2">
    <source>
        <dbReference type="Pfam" id="PF20882"/>
    </source>
</evidence>
<dbReference type="GO" id="GO:0000776">
    <property type="term" value="C:kinetochore"/>
    <property type="evidence" value="ECO:0007669"/>
    <property type="project" value="InterPro"/>
</dbReference>